<organism evidence="1 2">
    <name type="scientific">Funneliformis geosporum</name>
    <dbReference type="NCBI Taxonomy" id="1117311"/>
    <lineage>
        <taxon>Eukaryota</taxon>
        <taxon>Fungi</taxon>
        <taxon>Fungi incertae sedis</taxon>
        <taxon>Mucoromycota</taxon>
        <taxon>Glomeromycotina</taxon>
        <taxon>Glomeromycetes</taxon>
        <taxon>Glomerales</taxon>
        <taxon>Glomeraceae</taxon>
        <taxon>Funneliformis</taxon>
    </lineage>
</organism>
<sequence length="139" mass="16320">MEFPTISDLILQELQKLLLEVMFEPTRPYTSNMTVDEKVKRTYRSLLKARRVKIRILTLLNAFFLEQLINDDITPAQRTLQCQTMTSHYHRSATRVYHLFETFGTQQIMVTQILTLTMVKTLKSSEFQDLLCKAMEISV</sequence>
<evidence type="ECO:0000313" key="2">
    <source>
        <dbReference type="Proteomes" id="UP001153678"/>
    </source>
</evidence>
<keyword evidence="2" id="KW-1185">Reference proteome</keyword>
<accession>A0A9W4XBB6</accession>
<reference evidence="1" key="1">
    <citation type="submission" date="2022-08" db="EMBL/GenBank/DDBJ databases">
        <authorList>
            <person name="Kallberg Y."/>
            <person name="Tangrot J."/>
            <person name="Rosling A."/>
        </authorList>
    </citation>
    <scope>NUCLEOTIDE SEQUENCE</scope>
    <source>
        <strain evidence="1">Wild A</strain>
    </source>
</reference>
<dbReference type="AlphaFoldDB" id="A0A9W4XBB6"/>
<proteinExistence type="predicted"/>
<dbReference type="OrthoDB" id="2333764at2759"/>
<dbReference type="Proteomes" id="UP001153678">
    <property type="component" value="Unassembled WGS sequence"/>
</dbReference>
<comment type="caution">
    <text evidence="1">The sequence shown here is derived from an EMBL/GenBank/DDBJ whole genome shotgun (WGS) entry which is preliminary data.</text>
</comment>
<gene>
    <name evidence="1" type="ORF">FWILDA_LOCUS19027</name>
</gene>
<dbReference type="EMBL" id="CAMKVN010021024">
    <property type="protein sequence ID" value="CAI2199343.1"/>
    <property type="molecule type" value="Genomic_DNA"/>
</dbReference>
<protein>
    <submittedName>
        <fullName evidence="1">19617_t:CDS:1</fullName>
    </submittedName>
</protein>
<name>A0A9W4XBB6_9GLOM</name>
<evidence type="ECO:0000313" key="1">
    <source>
        <dbReference type="EMBL" id="CAI2199343.1"/>
    </source>
</evidence>
<feature type="non-terminal residue" evidence="1">
    <location>
        <position position="139"/>
    </location>
</feature>